<dbReference type="GeneID" id="86992249"/>
<dbReference type="EC" id="1.18.1.2" evidence="7"/>
<dbReference type="Proteomes" id="UP000030856">
    <property type="component" value="Unassembled WGS sequence"/>
</dbReference>
<keyword evidence="5 7" id="KW-0560">Oxidoreductase</keyword>
<dbReference type="Gene3D" id="3.40.50.80">
    <property type="entry name" value="Nucleotide-binding domain of ferredoxin-NADP reductase (FNR) module"/>
    <property type="match status" value="1"/>
</dbReference>
<dbReference type="InterPro" id="IPR017938">
    <property type="entry name" value="Riboflavin_synthase-like_b-brl"/>
</dbReference>
<comment type="caution">
    <text evidence="7">The sequence shown here is derived from an EMBL/GenBank/DDBJ whole genome shotgun (WGS) entry which is preliminary data.</text>
</comment>
<dbReference type="Proteomes" id="UP000190962">
    <property type="component" value="Unassembled WGS sequence"/>
</dbReference>
<evidence type="ECO:0000259" key="6">
    <source>
        <dbReference type="PROSITE" id="PS51384"/>
    </source>
</evidence>
<evidence type="ECO:0000256" key="3">
    <source>
        <dbReference type="ARBA" id="ARBA00022827"/>
    </source>
</evidence>
<dbReference type="InterPro" id="IPR001433">
    <property type="entry name" value="OxRdtase_FAD/NAD-bd"/>
</dbReference>
<dbReference type="SUPFAM" id="SSF52343">
    <property type="entry name" value="Ferredoxin reductase-like, C-terminal NADP-linked domain"/>
    <property type="match status" value="1"/>
</dbReference>
<comment type="cofactor">
    <cofactor evidence="1">
        <name>FAD</name>
        <dbReference type="ChEBI" id="CHEBI:57692"/>
    </cofactor>
</comment>
<dbReference type="EMBL" id="MPNX01000004">
    <property type="protein sequence ID" value="OOY35488.1"/>
    <property type="molecule type" value="Genomic_DNA"/>
</dbReference>
<keyword evidence="4" id="KW-0521">NADP</keyword>
<evidence type="ECO:0000256" key="5">
    <source>
        <dbReference type="ARBA" id="ARBA00023002"/>
    </source>
</evidence>
<dbReference type="OrthoDB" id="9796486at2"/>
<evidence type="ECO:0000256" key="1">
    <source>
        <dbReference type="ARBA" id="ARBA00001974"/>
    </source>
</evidence>
<keyword evidence="3" id="KW-0274">FAD</keyword>
<dbReference type="PATRIC" id="fig|2340.3.peg.949"/>
<dbReference type="Pfam" id="PF00175">
    <property type="entry name" value="NAD_binding_1"/>
    <property type="match status" value="1"/>
</dbReference>
<keyword evidence="2" id="KW-0285">Flavoprotein</keyword>
<reference evidence="8 10" key="2">
    <citation type="submission" date="2016-11" db="EMBL/GenBank/DDBJ databases">
        <title>Mixed transmission modes and dynamic genome evolution in an obligate animal-bacterial symbiosis.</title>
        <authorList>
            <person name="Russell S.L."/>
            <person name="Corbett-Detig R.B."/>
            <person name="Cavanaugh C.M."/>
        </authorList>
    </citation>
    <scope>NUCLEOTIDE SEQUENCE [LARGE SCALE GENOMIC DNA]</scope>
    <source>
        <strain evidence="8">MA-KB16</strain>
    </source>
</reference>
<dbReference type="SUPFAM" id="SSF63380">
    <property type="entry name" value="Riboflavin synthase domain-like"/>
    <property type="match status" value="1"/>
</dbReference>
<dbReference type="EMBL" id="JRAA01000001">
    <property type="protein sequence ID" value="KHF26438.1"/>
    <property type="molecule type" value="Genomic_DNA"/>
</dbReference>
<dbReference type="PROSITE" id="PS51384">
    <property type="entry name" value="FAD_FR"/>
    <property type="match status" value="1"/>
</dbReference>
<proteinExistence type="predicted"/>
<evidence type="ECO:0000256" key="4">
    <source>
        <dbReference type="ARBA" id="ARBA00022857"/>
    </source>
</evidence>
<dbReference type="InterPro" id="IPR017927">
    <property type="entry name" value="FAD-bd_FR_type"/>
</dbReference>
<dbReference type="RefSeq" id="WP_043116211.1">
    <property type="nucleotide sequence ID" value="NZ_JRAA01000001.1"/>
</dbReference>
<dbReference type="InterPro" id="IPR001709">
    <property type="entry name" value="Flavoprot_Pyr_Nucl_cyt_Rdtase"/>
</dbReference>
<evidence type="ECO:0000313" key="7">
    <source>
        <dbReference type="EMBL" id="KHF26438.1"/>
    </source>
</evidence>
<dbReference type="PANTHER" id="PTHR43314">
    <property type="match status" value="1"/>
</dbReference>
<reference evidence="7 9" key="1">
    <citation type="journal article" date="2014" name="BMC Genomics">
        <title>The genome of the intracellular bacterium of the coastal bivalve, Solemya velum: a blueprint for thriving in and out of symbiosis.</title>
        <authorList>
            <person name="Dmytrenko O."/>
            <person name="Russell S.L."/>
            <person name="Loo W.T."/>
            <person name="Fontanez K.M."/>
            <person name="Liao L."/>
            <person name="Roeselers G."/>
            <person name="Sharma R."/>
            <person name="Stewart F.J."/>
            <person name="Newton I.L."/>
            <person name="Woyke T."/>
            <person name="Wu D."/>
            <person name="Lang J.M."/>
            <person name="Eisen J.A."/>
            <person name="Cavanaugh C.M."/>
        </authorList>
    </citation>
    <scope>NUCLEOTIDE SEQUENCE [LARGE SCALE GENOMIC DNA]</scope>
    <source>
        <strain evidence="7 9">WH</strain>
    </source>
</reference>
<evidence type="ECO:0000313" key="8">
    <source>
        <dbReference type="EMBL" id="OOY35488.1"/>
    </source>
</evidence>
<dbReference type="eggNOG" id="COG0369">
    <property type="taxonomic scope" value="Bacteria"/>
</dbReference>
<keyword evidence="9" id="KW-1185">Reference proteome</keyword>
<evidence type="ECO:0000313" key="10">
    <source>
        <dbReference type="Proteomes" id="UP000190962"/>
    </source>
</evidence>
<dbReference type="InterPro" id="IPR039261">
    <property type="entry name" value="FNR_nucleotide-bd"/>
</dbReference>
<organism evidence="7 9">
    <name type="scientific">Solemya velum gill symbiont</name>
    <dbReference type="NCBI Taxonomy" id="2340"/>
    <lineage>
        <taxon>Bacteria</taxon>
        <taxon>Pseudomonadati</taxon>
        <taxon>Pseudomonadota</taxon>
        <taxon>Gammaproteobacteria</taxon>
        <taxon>sulfur-oxidizing symbionts</taxon>
    </lineage>
</organism>
<dbReference type="Gene3D" id="2.40.30.10">
    <property type="entry name" value="Translation factors"/>
    <property type="match status" value="1"/>
</dbReference>
<evidence type="ECO:0000256" key="2">
    <source>
        <dbReference type="ARBA" id="ARBA00022630"/>
    </source>
</evidence>
<dbReference type="InterPro" id="IPR015701">
    <property type="entry name" value="FNR"/>
</dbReference>
<gene>
    <name evidence="8" type="ORF">BOV88_04380</name>
    <name evidence="7" type="ORF">JV46_16880</name>
</gene>
<name>A0A0B0H8E4_SOVGS</name>
<evidence type="ECO:0000313" key="9">
    <source>
        <dbReference type="Proteomes" id="UP000030856"/>
    </source>
</evidence>
<dbReference type="PRINTS" id="PR00371">
    <property type="entry name" value="FPNCR"/>
</dbReference>
<dbReference type="STRING" id="2340.JV46_16880"/>
<protein>
    <submittedName>
        <fullName evidence="7 8">Oxidoreductase</fullName>
        <ecNumber evidence="7">1.18.1.2</ecNumber>
    </submittedName>
</protein>
<sequence>MTDINLEEALGNSCQATVKSSKRITSDNTDEIRELHLSIDEPAFRCMAGQNIGVLVPGPHPFGNEFHHRYYTIAGMHTEDAENVEIEILVRRCFYIDEVSGESYPGISSNYLCDAIPGEQITITGPYKAAFRVPADKGSNLLMIGTGTGIAPFRTLVKSIYDQHGDWQGKVRLFYGAKSGLDTLYMNDQNSDLTNYYDEATFKAYSAINPRPRMDASVALGNSLAENSAETWALMQEPNTYVYLAGLKKQVAVLDKVMSKVAGSEAAWQALRKQLAREGRWAELTFQ</sequence>
<dbReference type="GO" id="GO:0004324">
    <property type="term" value="F:ferredoxin-NADP+ reductase activity"/>
    <property type="evidence" value="ECO:0007669"/>
    <property type="project" value="UniProtKB-EC"/>
</dbReference>
<feature type="domain" description="FAD-binding FR-type" evidence="6">
    <location>
        <begin position="11"/>
        <end position="133"/>
    </location>
</feature>
<dbReference type="AlphaFoldDB" id="A0A0B0H8E4"/>
<accession>A0A0B0H8E4</accession>